<organism evidence="8 9">
    <name type="scientific">Ancylostoma ceylanicum</name>
    <dbReference type="NCBI Taxonomy" id="53326"/>
    <lineage>
        <taxon>Eukaryota</taxon>
        <taxon>Metazoa</taxon>
        <taxon>Ecdysozoa</taxon>
        <taxon>Nematoda</taxon>
        <taxon>Chromadorea</taxon>
        <taxon>Rhabditida</taxon>
        <taxon>Rhabditina</taxon>
        <taxon>Rhabditomorpha</taxon>
        <taxon>Strongyloidea</taxon>
        <taxon>Ancylostomatidae</taxon>
        <taxon>Ancylostomatinae</taxon>
        <taxon>Ancylostoma</taxon>
    </lineage>
</organism>
<dbReference type="Pfam" id="PF01490">
    <property type="entry name" value="Aa_trans"/>
    <property type="match status" value="1"/>
</dbReference>
<evidence type="ECO:0000313" key="8">
    <source>
        <dbReference type="EMBL" id="EYB95771.1"/>
    </source>
</evidence>
<evidence type="ECO:0000256" key="4">
    <source>
        <dbReference type="ARBA" id="ARBA00023136"/>
    </source>
</evidence>
<gene>
    <name evidence="8" type="primary">Acey_s0156.g3138</name>
    <name evidence="8" type="ORF">Y032_0156g3138</name>
</gene>
<dbReference type="GO" id="GO:0016020">
    <property type="term" value="C:membrane"/>
    <property type="evidence" value="ECO:0007669"/>
    <property type="project" value="UniProtKB-SubCell"/>
</dbReference>
<evidence type="ECO:0000256" key="1">
    <source>
        <dbReference type="ARBA" id="ARBA00004370"/>
    </source>
</evidence>
<accession>A0A016SZF2</accession>
<evidence type="ECO:0000256" key="3">
    <source>
        <dbReference type="ARBA" id="ARBA00022989"/>
    </source>
</evidence>
<dbReference type="AlphaFoldDB" id="A0A016SZF2"/>
<feature type="domain" description="Amino acid transporter transmembrane" evidence="7">
    <location>
        <begin position="2"/>
        <end position="117"/>
    </location>
</feature>
<keyword evidence="2 6" id="KW-0812">Transmembrane</keyword>
<dbReference type="EMBL" id="JARK01001492">
    <property type="protein sequence ID" value="EYB95771.1"/>
    <property type="molecule type" value="Genomic_DNA"/>
</dbReference>
<protein>
    <recommendedName>
        <fullName evidence="7">Amino acid transporter transmembrane domain-containing protein</fullName>
    </recommendedName>
</protein>
<keyword evidence="9" id="KW-1185">Reference proteome</keyword>
<keyword evidence="3 6" id="KW-1133">Transmembrane helix</keyword>
<evidence type="ECO:0000256" key="5">
    <source>
        <dbReference type="SAM" id="MobiDB-lite"/>
    </source>
</evidence>
<feature type="transmembrane region" description="Helical" evidence="6">
    <location>
        <begin position="65"/>
        <end position="85"/>
    </location>
</feature>
<comment type="subcellular location">
    <subcellularLocation>
        <location evidence="1">Membrane</location>
    </subcellularLocation>
</comment>
<dbReference type="Proteomes" id="UP000024635">
    <property type="component" value="Unassembled WGS sequence"/>
</dbReference>
<reference evidence="9" key="1">
    <citation type="journal article" date="2015" name="Nat. Genet.">
        <title>The genome and transcriptome of the zoonotic hookworm Ancylostoma ceylanicum identify infection-specific gene families.</title>
        <authorList>
            <person name="Schwarz E.M."/>
            <person name="Hu Y."/>
            <person name="Antoshechkin I."/>
            <person name="Miller M.M."/>
            <person name="Sternberg P.W."/>
            <person name="Aroian R.V."/>
        </authorList>
    </citation>
    <scope>NUCLEOTIDE SEQUENCE</scope>
    <source>
        <strain evidence="9">HY135</strain>
    </source>
</reference>
<keyword evidence="4 6" id="KW-0472">Membrane</keyword>
<dbReference type="InterPro" id="IPR013057">
    <property type="entry name" value="AA_transpt_TM"/>
</dbReference>
<evidence type="ECO:0000259" key="7">
    <source>
        <dbReference type="Pfam" id="PF01490"/>
    </source>
</evidence>
<feature type="region of interest" description="Disordered" evidence="5">
    <location>
        <begin position="176"/>
        <end position="202"/>
    </location>
</feature>
<dbReference type="OrthoDB" id="1684102at2759"/>
<sequence length="220" mass="25068">MLLLMTYCGYLIQHYPIVEMLWPYIQRRSSGASKCTSLMLDYALRYTVVVMSFALAYAIPNFKDIIPFVGITTGMMLALFFPPLLETVVFLERWRRGSTVILIYNVTLNIFYIILGLVGHQEETRRSPSDSFSLFSCSSFAALLPLDDVDPSSGFLNDPRDFHQLGSMGKALEDVNMRESSDKRRKDAARESDRGRREGLRGNLSVARLAEMAMWPKSQR</sequence>
<dbReference type="STRING" id="53326.A0A016SZF2"/>
<proteinExistence type="predicted"/>
<feature type="transmembrane region" description="Helical" evidence="6">
    <location>
        <begin position="97"/>
        <end position="119"/>
    </location>
</feature>
<feature type="compositionally biased region" description="Basic and acidic residues" evidence="5">
    <location>
        <begin position="176"/>
        <end position="200"/>
    </location>
</feature>
<evidence type="ECO:0000313" key="9">
    <source>
        <dbReference type="Proteomes" id="UP000024635"/>
    </source>
</evidence>
<evidence type="ECO:0000256" key="2">
    <source>
        <dbReference type="ARBA" id="ARBA00022692"/>
    </source>
</evidence>
<comment type="caution">
    <text evidence="8">The sequence shown here is derived from an EMBL/GenBank/DDBJ whole genome shotgun (WGS) entry which is preliminary data.</text>
</comment>
<feature type="transmembrane region" description="Helical" evidence="6">
    <location>
        <begin position="42"/>
        <end position="59"/>
    </location>
</feature>
<evidence type="ECO:0000256" key="6">
    <source>
        <dbReference type="SAM" id="Phobius"/>
    </source>
</evidence>
<name>A0A016SZF2_9BILA</name>